<keyword evidence="2" id="KW-0560">Oxidoreductase</keyword>
<dbReference type="PANTHER" id="PTHR42879">
    <property type="entry name" value="3-OXOACYL-(ACYL-CARRIER-PROTEIN) REDUCTASE"/>
    <property type="match status" value="1"/>
</dbReference>
<organism evidence="2 3">
    <name type="scientific">Achromobacter dolens</name>
    <dbReference type="NCBI Taxonomy" id="1287738"/>
    <lineage>
        <taxon>Bacteria</taxon>
        <taxon>Pseudomonadati</taxon>
        <taxon>Pseudomonadota</taxon>
        <taxon>Betaproteobacteria</taxon>
        <taxon>Burkholderiales</taxon>
        <taxon>Alcaligenaceae</taxon>
        <taxon>Achromobacter</taxon>
    </lineage>
</organism>
<comment type="similarity">
    <text evidence="1">Belongs to the short-chain dehydrogenases/reductases (SDR) family.</text>
</comment>
<dbReference type="InterPro" id="IPR036291">
    <property type="entry name" value="NAD(P)-bd_dom_sf"/>
</dbReference>
<sequence>MDLGIDGRTALVMGAGGGLGSAIAKALAQEGCRVILADVDLASAQRAAYAIAELGGIAQPVAWDLSDVGSISRQVMLMKQENGPIDILVNNSGGPAPGMTHDITEQQWHRYFDSMVLSLMTLTRLLVPEMQARRWGRVITSTSSGVVTPIPGLAASNALRLALVGWSKSLAQEVAKDGVTVNVVIPGRIATQRIAALDQSRAKAAGLTQEMVAASSTSTIPAGRYGEPAEYANAVAFLASQCASYITGTSLRVDGGLIPAI</sequence>
<dbReference type="Proteomes" id="UP000494272">
    <property type="component" value="Unassembled WGS sequence"/>
</dbReference>
<reference evidence="2 3" key="1">
    <citation type="submission" date="2020-04" db="EMBL/GenBank/DDBJ databases">
        <authorList>
            <person name="De Canck E."/>
        </authorList>
    </citation>
    <scope>NUCLEOTIDE SEQUENCE [LARGE SCALE GENOMIC DNA]</scope>
    <source>
        <strain evidence="2 3">LMG 26841</strain>
    </source>
</reference>
<evidence type="ECO:0000313" key="3">
    <source>
        <dbReference type="Proteomes" id="UP000494272"/>
    </source>
</evidence>
<accession>A0A6S7EDD5</accession>
<name>A0A6S7EDD5_9BURK</name>
<evidence type="ECO:0000313" key="2">
    <source>
        <dbReference type="EMBL" id="CAB3907687.1"/>
    </source>
</evidence>
<dbReference type="GO" id="GO:0004316">
    <property type="term" value="F:3-oxoacyl-[acyl-carrier-protein] reductase (NADPH) activity"/>
    <property type="evidence" value="ECO:0007669"/>
    <property type="project" value="UniProtKB-EC"/>
</dbReference>
<dbReference type="EMBL" id="CADIKW010000013">
    <property type="protein sequence ID" value="CAB3907687.1"/>
    <property type="molecule type" value="Genomic_DNA"/>
</dbReference>
<dbReference type="Pfam" id="PF13561">
    <property type="entry name" value="adh_short_C2"/>
    <property type="match status" value="1"/>
</dbReference>
<evidence type="ECO:0000256" key="1">
    <source>
        <dbReference type="ARBA" id="ARBA00006484"/>
    </source>
</evidence>
<dbReference type="AlphaFoldDB" id="A0A6S7EDD5"/>
<dbReference type="InterPro" id="IPR050259">
    <property type="entry name" value="SDR"/>
</dbReference>
<proteinExistence type="inferred from homology"/>
<dbReference type="FunFam" id="3.40.50.720:FF:000084">
    <property type="entry name" value="Short-chain dehydrogenase reductase"/>
    <property type="match status" value="1"/>
</dbReference>
<dbReference type="Gene3D" id="3.40.50.720">
    <property type="entry name" value="NAD(P)-binding Rossmann-like Domain"/>
    <property type="match status" value="1"/>
</dbReference>
<gene>
    <name evidence="2" type="primary">fabG_14</name>
    <name evidence="2" type="ORF">LMG26841_04812</name>
</gene>
<dbReference type="CDD" id="cd05344">
    <property type="entry name" value="BKR_like_SDR_like"/>
    <property type="match status" value="1"/>
</dbReference>
<protein>
    <submittedName>
        <fullName evidence="2">3-oxoacyl-[acyl-carrier-protein] reductase FabG</fullName>
        <ecNumber evidence="2">1.1.1.100</ecNumber>
    </submittedName>
</protein>
<dbReference type="GeneID" id="94358351"/>
<dbReference type="InterPro" id="IPR002347">
    <property type="entry name" value="SDR_fam"/>
</dbReference>
<dbReference type="PANTHER" id="PTHR42879:SF6">
    <property type="entry name" value="NADPH-DEPENDENT REDUCTASE BACG"/>
    <property type="match status" value="1"/>
</dbReference>
<dbReference type="SUPFAM" id="SSF51735">
    <property type="entry name" value="NAD(P)-binding Rossmann-fold domains"/>
    <property type="match status" value="1"/>
</dbReference>
<keyword evidence="3" id="KW-1185">Reference proteome</keyword>
<dbReference type="EC" id="1.1.1.100" evidence="2"/>
<dbReference type="RefSeq" id="WP_049074757.1">
    <property type="nucleotide sequence ID" value="NZ_CADIKW010000013.1"/>
</dbReference>
<dbReference type="PRINTS" id="PR00081">
    <property type="entry name" value="GDHRDH"/>
</dbReference>